<accession>L7KMA2</accession>
<name>L7KMA2_9ACTN</name>
<dbReference type="AlphaFoldDB" id="L7KMA2"/>
<proteinExistence type="predicted"/>
<dbReference type="STRING" id="1220583.GOACH_17_00020"/>
<keyword evidence="2" id="KW-1185">Reference proteome</keyword>
<organism evidence="1 2">
    <name type="scientific">Gordonia aichiensis NBRC 108223</name>
    <dbReference type="NCBI Taxonomy" id="1220583"/>
    <lineage>
        <taxon>Bacteria</taxon>
        <taxon>Bacillati</taxon>
        <taxon>Actinomycetota</taxon>
        <taxon>Actinomycetes</taxon>
        <taxon>Mycobacteriales</taxon>
        <taxon>Gordoniaceae</taxon>
        <taxon>Gordonia</taxon>
    </lineage>
</organism>
<evidence type="ECO:0000313" key="2">
    <source>
        <dbReference type="Proteomes" id="UP000010988"/>
    </source>
</evidence>
<protein>
    <submittedName>
        <fullName evidence="1">Uncharacterized protein</fullName>
    </submittedName>
</protein>
<dbReference type="Proteomes" id="UP000010988">
    <property type="component" value="Unassembled WGS sequence"/>
</dbReference>
<reference evidence="1 2" key="1">
    <citation type="submission" date="2012-12" db="EMBL/GenBank/DDBJ databases">
        <title>Whole genome shotgun sequence of Gordonia aichiensis NBRC 108223.</title>
        <authorList>
            <person name="Isaki-Nakamura S."/>
            <person name="Hosoyama A."/>
            <person name="Tsuchikane K."/>
            <person name="Ando Y."/>
            <person name="Baba S."/>
            <person name="Ohji S."/>
            <person name="Hamada M."/>
            <person name="Tamura T."/>
            <person name="Yamazoe A."/>
            <person name="Yamazaki S."/>
            <person name="Fujita N."/>
        </authorList>
    </citation>
    <scope>NUCLEOTIDE SEQUENCE [LARGE SCALE GENOMIC DNA]</scope>
    <source>
        <strain evidence="1 2">NBRC 108223</strain>
    </source>
</reference>
<gene>
    <name evidence="1" type="ORF">GOACH_17_00020</name>
</gene>
<dbReference type="EMBL" id="BANR01000017">
    <property type="protein sequence ID" value="GAC49749.1"/>
    <property type="molecule type" value="Genomic_DNA"/>
</dbReference>
<comment type="caution">
    <text evidence="1">The sequence shown here is derived from an EMBL/GenBank/DDBJ whole genome shotgun (WGS) entry which is preliminary data.</text>
</comment>
<sequence length="97" mass="10934">MSWELARATSLTILSTAPRRLLRRRGRVGGPRLCPAVSRSKVGSHVRLVRVVKHTTEHGYLNRHVSDTLETIYDTWAHSDYVGQCRHAILDIAGCDQ</sequence>
<evidence type="ECO:0000313" key="1">
    <source>
        <dbReference type="EMBL" id="GAC49749.1"/>
    </source>
</evidence>